<keyword evidence="4" id="KW-1185">Reference proteome</keyword>
<feature type="region of interest" description="Disordered" evidence="1">
    <location>
        <begin position="53"/>
        <end position="78"/>
    </location>
</feature>
<dbReference type="AlphaFoldDB" id="A0AAD8V1I9"/>
<evidence type="ECO:0000256" key="2">
    <source>
        <dbReference type="SAM" id="Phobius"/>
    </source>
</evidence>
<keyword evidence="2" id="KW-1133">Transmembrane helix</keyword>
<dbReference type="RefSeq" id="XP_060409937.1">
    <property type="nucleotide sequence ID" value="XM_060558796.1"/>
</dbReference>
<sequence>MDNINQNRFHPFVCLGILRPYLPTVHALFLFFVFCPRVLVSSSVAIYSRSSTEESPSSQSLPLTAQSNHRRPRHRHRQDAVLRLQDRRGAPLCFLRVSPLSPRPHLSRELTPPASSANLHESCACHNSKIYNWRITTKACTLYASKNYEWGSASYNATSGRCVASGEGVAGDQWEDACREIAKSGFDCVDGRGHCTANPDDVRGSC</sequence>
<dbReference type="EMBL" id="JAHLJV010000076">
    <property type="protein sequence ID" value="KAK1574410.1"/>
    <property type="molecule type" value="Genomic_DNA"/>
</dbReference>
<evidence type="ECO:0000256" key="1">
    <source>
        <dbReference type="SAM" id="MobiDB-lite"/>
    </source>
</evidence>
<feature type="compositionally biased region" description="Low complexity" evidence="1">
    <location>
        <begin position="53"/>
        <end position="64"/>
    </location>
</feature>
<feature type="transmembrane region" description="Helical" evidence="2">
    <location>
        <begin position="20"/>
        <end position="40"/>
    </location>
</feature>
<dbReference type="Proteomes" id="UP001230504">
    <property type="component" value="Unassembled WGS sequence"/>
</dbReference>
<protein>
    <submittedName>
        <fullName evidence="3">Uncharacterized protein</fullName>
    </submittedName>
</protein>
<gene>
    <name evidence="3" type="ORF">LY79DRAFT_566171</name>
</gene>
<reference evidence="3" key="1">
    <citation type="submission" date="2021-06" db="EMBL/GenBank/DDBJ databases">
        <title>Comparative genomics, transcriptomics and evolutionary studies reveal genomic signatures of adaptation to plant cell wall in hemibiotrophic fungi.</title>
        <authorList>
            <consortium name="DOE Joint Genome Institute"/>
            <person name="Baroncelli R."/>
            <person name="Diaz J.F."/>
            <person name="Benocci T."/>
            <person name="Peng M."/>
            <person name="Battaglia E."/>
            <person name="Haridas S."/>
            <person name="Andreopoulos W."/>
            <person name="Labutti K."/>
            <person name="Pangilinan J."/>
            <person name="Floch G.L."/>
            <person name="Makela M.R."/>
            <person name="Henrissat B."/>
            <person name="Grigoriev I.V."/>
            <person name="Crouch J.A."/>
            <person name="De Vries R.P."/>
            <person name="Sukno S.A."/>
            <person name="Thon M.R."/>
        </authorList>
    </citation>
    <scope>NUCLEOTIDE SEQUENCE</scope>
    <source>
        <strain evidence="3">CBS 125086</strain>
    </source>
</reference>
<proteinExistence type="predicted"/>
<evidence type="ECO:0000313" key="4">
    <source>
        <dbReference type="Proteomes" id="UP001230504"/>
    </source>
</evidence>
<dbReference type="GeneID" id="85443036"/>
<name>A0AAD8V1I9_9PEZI</name>
<feature type="compositionally biased region" description="Basic residues" evidence="1">
    <location>
        <begin position="68"/>
        <end position="77"/>
    </location>
</feature>
<organism evidence="3 4">
    <name type="scientific">Colletotrichum navitas</name>
    <dbReference type="NCBI Taxonomy" id="681940"/>
    <lineage>
        <taxon>Eukaryota</taxon>
        <taxon>Fungi</taxon>
        <taxon>Dikarya</taxon>
        <taxon>Ascomycota</taxon>
        <taxon>Pezizomycotina</taxon>
        <taxon>Sordariomycetes</taxon>
        <taxon>Hypocreomycetidae</taxon>
        <taxon>Glomerellales</taxon>
        <taxon>Glomerellaceae</taxon>
        <taxon>Colletotrichum</taxon>
        <taxon>Colletotrichum graminicola species complex</taxon>
    </lineage>
</organism>
<keyword evidence="2" id="KW-0472">Membrane</keyword>
<keyword evidence="2" id="KW-0812">Transmembrane</keyword>
<accession>A0AAD8V1I9</accession>
<evidence type="ECO:0000313" key="3">
    <source>
        <dbReference type="EMBL" id="KAK1574410.1"/>
    </source>
</evidence>
<comment type="caution">
    <text evidence="3">The sequence shown here is derived from an EMBL/GenBank/DDBJ whole genome shotgun (WGS) entry which is preliminary data.</text>
</comment>